<protein>
    <submittedName>
        <fullName evidence="2">DUF308 domain-containing protein</fullName>
    </submittedName>
</protein>
<evidence type="ECO:0000313" key="3">
    <source>
        <dbReference type="Proteomes" id="UP000676325"/>
    </source>
</evidence>
<dbReference type="InterPro" id="IPR005325">
    <property type="entry name" value="DUF308_memb"/>
</dbReference>
<organism evidence="2 3">
    <name type="scientific">Actinospica acidithermotolerans</name>
    <dbReference type="NCBI Taxonomy" id="2828514"/>
    <lineage>
        <taxon>Bacteria</taxon>
        <taxon>Bacillati</taxon>
        <taxon>Actinomycetota</taxon>
        <taxon>Actinomycetes</taxon>
        <taxon>Catenulisporales</taxon>
        <taxon>Actinospicaceae</taxon>
        <taxon>Actinospica</taxon>
    </lineage>
</organism>
<feature type="transmembrane region" description="Helical" evidence="1">
    <location>
        <begin position="51"/>
        <end position="70"/>
    </location>
</feature>
<reference evidence="2" key="1">
    <citation type="submission" date="2021-04" db="EMBL/GenBank/DDBJ databases">
        <title>Genome based classification of Actinospica acidithermotolerans sp. nov., an actinobacterium isolated from an Indonesian hot spring.</title>
        <authorList>
            <person name="Kusuma A.B."/>
            <person name="Putra K.E."/>
            <person name="Nafisah S."/>
            <person name="Loh J."/>
            <person name="Nouioui I."/>
            <person name="Goodfellow M."/>
        </authorList>
    </citation>
    <scope>NUCLEOTIDE SEQUENCE</scope>
    <source>
        <strain evidence="2">MGRD01-02</strain>
    </source>
</reference>
<feature type="transmembrane region" description="Helical" evidence="1">
    <location>
        <begin position="107"/>
        <end position="127"/>
    </location>
</feature>
<keyword evidence="1" id="KW-0472">Membrane</keyword>
<name>A0A941IIS8_9ACTN</name>
<evidence type="ECO:0000256" key="1">
    <source>
        <dbReference type="SAM" id="Phobius"/>
    </source>
</evidence>
<dbReference type="RefSeq" id="WP_212519792.1">
    <property type="nucleotide sequence ID" value="NZ_JAGSOH010000062.1"/>
</dbReference>
<feature type="transmembrane region" description="Helical" evidence="1">
    <location>
        <begin position="82"/>
        <end position="100"/>
    </location>
</feature>
<keyword evidence="1" id="KW-0812">Transmembrane</keyword>
<dbReference type="InterPro" id="IPR052712">
    <property type="entry name" value="Acid_resist_chaperone_HdeD"/>
</dbReference>
<feature type="transmembrane region" description="Helical" evidence="1">
    <location>
        <begin position="170"/>
        <end position="192"/>
    </location>
</feature>
<gene>
    <name evidence="2" type="ORF">KDK95_20285</name>
</gene>
<feature type="transmembrane region" description="Helical" evidence="1">
    <location>
        <begin position="24"/>
        <end position="44"/>
    </location>
</feature>
<proteinExistence type="predicted"/>
<dbReference type="AlphaFoldDB" id="A0A941IIS8"/>
<dbReference type="EMBL" id="JAGSOH010000062">
    <property type="protein sequence ID" value="MBR7828659.1"/>
    <property type="molecule type" value="Genomic_DNA"/>
</dbReference>
<keyword evidence="1" id="KW-1133">Transmembrane helix</keyword>
<accession>A0A941IIS8</accession>
<keyword evidence="3" id="KW-1185">Reference proteome</keyword>
<comment type="caution">
    <text evidence="2">The sequence shown here is derived from an EMBL/GenBank/DDBJ whole genome shotgun (WGS) entry which is preliminary data.</text>
</comment>
<dbReference type="Proteomes" id="UP000676325">
    <property type="component" value="Unassembled WGS sequence"/>
</dbReference>
<dbReference type="GO" id="GO:0005886">
    <property type="term" value="C:plasma membrane"/>
    <property type="evidence" value="ECO:0007669"/>
    <property type="project" value="TreeGrafter"/>
</dbReference>
<sequence>MSVNAGGSSGADAEEVLSAVGRSWIWALAGSLVTLAAGIIVLAWPEETARVFAIVIGVQFIAVGVVRLVMAVGSEHSRHGAGVLPALFALLSILAGVLCLRHQLQTVTVLALIVGALWLIGGVLMIYTSISDRSTPHRGARVAIGGLTLVAGILVLGYPTESVIALARLIGLWLILLGLFDLGVAIAVRVVGHRTSEVLRESTA</sequence>
<dbReference type="PANTHER" id="PTHR34989">
    <property type="entry name" value="PROTEIN HDED"/>
    <property type="match status" value="1"/>
</dbReference>
<dbReference type="Pfam" id="PF03729">
    <property type="entry name" value="DUF308"/>
    <property type="match status" value="2"/>
</dbReference>
<feature type="transmembrane region" description="Helical" evidence="1">
    <location>
        <begin position="139"/>
        <end position="158"/>
    </location>
</feature>
<dbReference type="PANTHER" id="PTHR34989:SF1">
    <property type="entry name" value="PROTEIN HDED"/>
    <property type="match status" value="1"/>
</dbReference>
<evidence type="ECO:0000313" key="2">
    <source>
        <dbReference type="EMBL" id="MBR7828659.1"/>
    </source>
</evidence>